<keyword evidence="2" id="KW-0812">Transmembrane</keyword>
<accession>A0A5D2MLA7</accession>
<feature type="compositionally biased region" description="Basic and acidic residues" evidence="1">
    <location>
        <begin position="45"/>
        <end position="60"/>
    </location>
</feature>
<dbReference type="PANTHER" id="PTHR48248">
    <property type="entry name" value="UVR DOMAIN-CONTAINING PROTEIN"/>
    <property type="match status" value="1"/>
</dbReference>
<feature type="compositionally biased region" description="Basic residues" evidence="1">
    <location>
        <begin position="34"/>
        <end position="44"/>
    </location>
</feature>
<dbReference type="AlphaFoldDB" id="A0A5D2MLA7"/>
<dbReference type="EMBL" id="CM017622">
    <property type="protein sequence ID" value="TYH91978.1"/>
    <property type="molecule type" value="Genomic_DNA"/>
</dbReference>
<protein>
    <submittedName>
        <fullName evidence="3">Uncharacterized protein</fullName>
    </submittedName>
</protein>
<organism evidence="3 4">
    <name type="scientific">Gossypium tomentosum</name>
    <name type="common">Hawaiian cotton</name>
    <name type="synonym">Gossypium sandvicense</name>
    <dbReference type="NCBI Taxonomy" id="34277"/>
    <lineage>
        <taxon>Eukaryota</taxon>
        <taxon>Viridiplantae</taxon>
        <taxon>Streptophyta</taxon>
        <taxon>Embryophyta</taxon>
        <taxon>Tracheophyta</taxon>
        <taxon>Spermatophyta</taxon>
        <taxon>Magnoliopsida</taxon>
        <taxon>eudicotyledons</taxon>
        <taxon>Gunneridae</taxon>
        <taxon>Pentapetalae</taxon>
        <taxon>rosids</taxon>
        <taxon>malvids</taxon>
        <taxon>Malvales</taxon>
        <taxon>Malvaceae</taxon>
        <taxon>Malvoideae</taxon>
        <taxon>Gossypium</taxon>
    </lineage>
</organism>
<evidence type="ECO:0000256" key="2">
    <source>
        <dbReference type="SAM" id="Phobius"/>
    </source>
</evidence>
<feature type="transmembrane region" description="Helical" evidence="2">
    <location>
        <begin position="168"/>
        <end position="185"/>
    </location>
</feature>
<dbReference type="Proteomes" id="UP000322667">
    <property type="component" value="Chromosome A13"/>
</dbReference>
<keyword evidence="2" id="KW-0472">Membrane</keyword>
<reference evidence="3 4" key="1">
    <citation type="submission" date="2019-07" db="EMBL/GenBank/DDBJ databases">
        <title>WGS assembly of Gossypium tomentosum.</title>
        <authorList>
            <person name="Chen Z.J."/>
            <person name="Sreedasyam A."/>
            <person name="Ando A."/>
            <person name="Song Q."/>
            <person name="De L."/>
            <person name="Hulse-Kemp A."/>
            <person name="Ding M."/>
            <person name="Ye W."/>
            <person name="Kirkbride R."/>
            <person name="Jenkins J."/>
            <person name="Plott C."/>
            <person name="Lovell J."/>
            <person name="Lin Y.-M."/>
            <person name="Vaughn R."/>
            <person name="Liu B."/>
            <person name="Li W."/>
            <person name="Simpson S."/>
            <person name="Scheffler B."/>
            <person name="Saski C."/>
            <person name="Grover C."/>
            <person name="Hu G."/>
            <person name="Conover J."/>
            <person name="Carlson J."/>
            <person name="Shu S."/>
            <person name="Boston L."/>
            <person name="Williams M."/>
            <person name="Peterson D."/>
            <person name="Mcgee K."/>
            <person name="Jones D."/>
            <person name="Wendel J."/>
            <person name="Stelly D."/>
            <person name="Grimwood J."/>
            <person name="Schmutz J."/>
        </authorList>
    </citation>
    <scope>NUCLEOTIDE SEQUENCE [LARGE SCALE GENOMIC DNA]</scope>
    <source>
        <strain evidence="3">7179.01</strain>
    </source>
</reference>
<name>A0A5D2MLA7_GOSTO</name>
<dbReference type="EMBL" id="CM017622">
    <property type="protein sequence ID" value="TYH91979.1"/>
    <property type="molecule type" value="Genomic_DNA"/>
</dbReference>
<gene>
    <name evidence="3" type="ORF">ES332_A13G151100v1</name>
</gene>
<proteinExistence type="predicted"/>
<feature type="region of interest" description="Disordered" evidence="1">
    <location>
        <begin position="34"/>
        <end position="60"/>
    </location>
</feature>
<keyword evidence="4" id="KW-1185">Reference proteome</keyword>
<feature type="region of interest" description="Disordered" evidence="1">
    <location>
        <begin position="99"/>
        <end position="128"/>
    </location>
</feature>
<sequence length="186" mass="21736">MNPMNLSRRRSPLALPFNKLHSRTSLRNHLQRRKSKNIRKRMKRLRSDMQEISREQGKIKERQRQVREKFEAVESECELLRKETNIIMRQSMSTQTPPCFHVPNLESKRKPRPRPGCQTHFRSSGADSERESAKGNYVIKKSCCLYLSINILYVGVSDQPWCFYSSGLHLLCSVCCVVLSGFFVFV</sequence>
<dbReference type="PANTHER" id="PTHR48248:SF5">
    <property type="entry name" value="UVR DOMAIN-CONTAINING PROTEIN"/>
    <property type="match status" value="1"/>
</dbReference>
<keyword evidence="2" id="KW-1133">Transmembrane helix</keyword>
<evidence type="ECO:0000313" key="4">
    <source>
        <dbReference type="Proteomes" id="UP000322667"/>
    </source>
</evidence>
<evidence type="ECO:0000256" key="1">
    <source>
        <dbReference type="SAM" id="MobiDB-lite"/>
    </source>
</evidence>
<evidence type="ECO:0000313" key="3">
    <source>
        <dbReference type="EMBL" id="TYH91978.1"/>
    </source>
</evidence>